<evidence type="ECO:0000256" key="1">
    <source>
        <dbReference type="SAM" id="MobiDB-lite"/>
    </source>
</evidence>
<reference evidence="2 3" key="1">
    <citation type="journal article" date="2022" name="bioRxiv">
        <title>Genomics of Preaxostyla Flagellates Illuminates Evolutionary Transitions and the Path Towards Mitochondrial Loss.</title>
        <authorList>
            <person name="Novak L.V.F."/>
            <person name="Treitli S.C."/>
            <person name="Pyrih J."/>
            <person name="Halakuc P."/>
            <person name="Pipaliya S.V."/>
            <person name="Vacek V."/>
            <person name="Brzon O."/>
            <person name="Soukal P."/>
            <person name="Eme L."/>
            <person name="Dacks J.B."/>
            <person name="Karnkowska A."/>
            <person name="Elias M."/>
            <person name="Hampl V."/>
        </authorList>
    </citation>
    <scope>NUCLEOTIDE SEQUENCE [LARGE SCALE GENOMIC DNA]</scope>
    <source>
        <strain evidence="2">NAU3</strain>
        <tissue evidence="2">Gut</tissue>
    </source>
</reference>
<dbReference type="EMBL" id="JARBJD010000170">
    <property type="protein sequence ID" value="KAK2948725.1"/>
    <property type="molecule type" value="Genomic_DNA"/>
</dbReference>
<proteinExistence type="predicted"/>
<keyword evidence="3" id="KW-1185">Reference proteome</keyword>
<evidence type="ECO:0000313" key="3">
    <source>
        <dbReference type="Proteomes" id="UP001281761"/>
    </source>
</evidence>
<feature type="region of interest" description="Disordered" evidence="1">
    <location>
        <begin position="1"/>
        <end position="72"/>
    </location>
</feature>
<feature type="compositionally biased region" description="Low complexity" evidence="1">
    <location>
        <begin position="11"/>
        <end position="32"/>
    </location>
</feature>
<dbReference type="Proteomes" id="UP001281761">
    <property type="component" value="Unassembled WGS sequence"/>
</dbReference>
<name>A0ABQ9XBL9_9EUKA</name>
<evidence type="ECO:0000313" key="2">
    <source>
        <dbReference type="EMBL" id="KAK2948725.1"/>
    </source>
</evidence>
<feature type="compositionally biased region" description="Polar residues" evidence="1">
    <location>
        <begin position="43"/>
        <end position="70"/>
    </location>
</feature>
<sequence length="111" mass="11756">MPILPPVFADTLSHSSTLHSPSSSLAFAQSSPTTSPAAEERTPASSGRAQQLSSRRPNSQTRPSQSSCRSSAARPAVACLLNSAPTQVPGFPREPSSSRLVLAVRRLYRPD</sequence>
<organism evidence="2 3">
    <name type="scientific">Blattamonas nauphoetae</name>
    <dbReference type="NCBI Taxonomy" id="2049346"/>
    <lineage>
        <taxon>Eukaryota</taxon>
        <taxon>Metamonada</taxon>
        <taxon>Preaxostyla</taxon>
        <taxon>Oxymonadida</taxon>
        <taxon>Blattamonas</taxon>
    </lineage>
</organism>
<comment type="caution">
    <text evidence="2">The sequence shown here is derived from an EMBL/GenBank/DDBJ whole genome shotgun (WGS) entry which is preliminary data.</text>
</comment>
<gene>
    <name evidence="2" type="ORF">BLNAU_16363</name>
</gene>
<accession>A0ABQ9XBL9</accession>
<protein>
    <submittedName>
        <fullName evidence="2">Uncharacterized protein</fullName>
    </submittedName>
</protein>